<dbReference type="OrthoDB" id="3727779at2"/>
<organism evidence="1 2">
    <name type="scientific">Rhodoblastus acidophilus</name>
    <name type="common">Rhodopseudomonas acidophila</name>
    <dbReference type="NCBI Taxonomy" id="1074"/>
    <lineage>
        <taxon>Bacteria</taxon>
        <taxon>Pseudomonadati</taxon>
        <taxon>Pseudomonadota</taxon>
        <taxon>Alphaproteobacteria</taxon>
        <taxon>Hyphomicrobiales</taxon>
        <taxon>Rhodoblastaceae</taxon>
        <taxon>Rhodoblastus</taxon>
    </lineage>
</organism>
<evidence type="ECO:0000313" key="1">
    <source>
        <dbReference type="EMBL" id="SNB60234.1"/>
    </source>
</evidence>
<dbReference type="InterPro" id="IPR029069">
    <property type="entry name" value="HotDog_dom_sf"/>
</dbReference>
<accession>A0A212QLK8</accession>
<dbReference type="Gene3D" id="3.10.129.10">
    <property type="entry name" value="Hotdog Thioesterase"/>
    <property type="match status" value="1"/>
</dbReference>
<evidence type="ECO:0000313" key="2">
    <source>
        <dbReference type="Proteomes" id="UP000198418"/>
    </source>
</evidence>
<dbReference type="PANTHER" id="PTHR12475:SF4">
    <property type="entry name" value="PROTEIN THEM6"/>
    <property type="match status" value="1"/>
</dbReference>
<dbReference type="RefSeq" id="WP_088519198.1">
    <property type="nucleotide sequence ID" value="NZ_FYDG01000001.1"/>
</dbReference>
<dbReference type="EMBL" id="FYDG01000001">
    <property type="protein sequence ID" value="SNB60234.1"/>
    <property type="molecule type" value="Genomic_DNA"/>
</dbReference>
<name>A0A212QLK8_RHOAC</name>
<sequence>MPPWLRLLKMAFHAPFREKLGWRDESRLTFRVWPNDLDVNLHMNNARYLAMMDIGRFDLAIRCGFAGLVWREKLKPVVASALVRFRRSLAPFQTFTLRSRVIGWDEKWLFIEHRIESRGDLYCHAVVKALLLGRAGGWPTAELLRSLAVQAPATEIPDWLAHWQAAEGGLRG</sequence>
<dbReference type="CDD" id="cd00586">
    <property type="entry name" value="4HBT"/>
    <property type="match status" value="1"/>
</dbReference>
<proteinExistence type="predicted"/>
<dbReference type="InterPro" id="IPR051490">
    <property type="entry name" value="THEM6_lcsJ_thioesterase"/>
</dbReference>
<protein>
    <submittedName>
        <fullName evidence="1">Acyl-CoA thioesterase FadM</fullName>
    </submittedName>
</protein>
<dbReference type="PANTHER" id="PTHR12475">
    <property type="match status" value="1"/>
</dbReference>
<gene>
    <name evidence="1" type="ORF">SAMN06265338_101763</name>
</gene>
<keyword evidence="2" id="KW-1185">Reference proteome</keyword>
<dbReference type="Proteomes" id="UP000198418">
    <property type="component" value="Unassembled WGS sequence"/>
</dbReference>
<reference evidence="2" key="1">
    <citation type="submission" date="2017-06" db="EMBL/GenBank/DDBJ databases">
        <authorList>
            <person name="Varghese N."/>
            <person name="Submissions S."/>
        </authorList>
    </citation>
    <scope>NUCLEOTIDE SEQUENCE [LARGE SCALE GENOMIC DNA]</scope>
    <source>
        <strain evidence="2">DSM 137</strain>
    </source>
</reference>
<dbReference type="SUPFAM" id="SSF54637">
    <property type="entry name" value="Thioesterase/thiol ester dehydrase-isomerase"/>
    <property type="match status" value="1"/>
</dbReference>
<dbReference type="Pfam" id="PF13279">
    <property type="entry name" value="4HBT_2"/>
    <property type="match status" value="1"/>
</dbReference>
<dbReference type="AlphaFoldDB" id="A0A212QLK8"/>